<reference evidence="2 3" key="1">
    <citation type="submission" date="2016-10" db="EMBL/GenBank/DDBJ databases">
        <title>The genome of Paramicrosporidium saccamoebae is the missing link in understanding Cryptomycota and Microsporidia evolution.</title>
        <authorList>
            <person name="Quandt C.A."/>
            <person name="Beaudet D."/>
            <person name="Corsaro D."/>
            <person name="Michel R."/>
            <person name="Corradi N."/>
            <person name="James T."/>
        </authorList>
    </citation>
    <scope>NUCLEOTIDE SEQUENCE [LARGE SCALE GENOMIC DNA]</scope>
    <source>
        <strain evidence="2 3">KSL3</strain>
    </source>
</reference>
<proteinExistence type="predicted"/>
<dbReference type="AlphaFoldDB" id="A0A2H9TIP9"/>
<keyword evidence="1" id="KW-0732">Signal</keyword>
<comment type="caution">
    <text evidence="2">The sequence shown here is derived from an EMBL/GenBank/DDBJ whole genome shotgun (WGS) entry which is preliminary data.</text>
</comment>
<sequence length="169" mass="18654">MRLVLFTLGILVGWARSDALDILDRAVHGELAGDQDFREEMEPILAPPADPPPEVPDTSLWDLEESEIAADAEKVDEWEALPLPASHHEEQMIRDSEEVGVAGSEAKRELEVLAEAWKGELLENEGEVKEETGGRVDVKVVVEDIQVFNTDDFDGRDSDVEGDSPLVPL</sequence>
<accession>A0A2H9TIP9</accession>
<evidence type="ECO:0000313" key="3">
    <source>
        <dbReference type="Proteomes" id="UP000240830"/>
    </source>
</evidence>
<evidence type="ECO:0000313" key="2">
    <source>
        <dbReference type="EMBL" id="PJF17618.1"/>
    </source>
</evidence>
<keyword evidence="3" id="KW-1185">Reference proteome</keyword>
<feature type="chain" id="PRO_5014181971" evidence="1">
    <location>
        <begin position="20"/>
        <end position="169"/>
    </location>
</feature>
<name>A0A2H9TIP9_9FUNG</name>
<evidence type="ECO:0000256" key="1">
    <source>
        <dbReference type="SAM" id="SignalP"/>
    </source>
</evidence>
<feature type="signal peptide" evidence="1">
    <location>
        <begin position="1"/>
        <end position="19"/>
    </location>
</feature>
<organism evidence="2 3">
    <name type="scientific">Paramicrosporidium saccamoebae</name>
    <dbReference type="NCBI Taxonomy" id="1246581"/>
    <lineage>
        <taxon>Eukaryota</taxon>
        <taxon>Fungi</taxon>
        <taxon>Fungi incertae sedis</taxon>
        <taxon>Cryptomycota</taxon>
        <taxon>Cryptomycota incertae sedis</taxon>
        <taxon>Paramicrosporidium</taxon>
    </lineage>
</organism>
<dbReference type="EMBL" id="MTSL01000168">
    <property type="protein sequence ID" value="PJF17618.1"/>
    <property type="molecule type" value="Genomic_DNA"/>
</dbReference>
<gene>
    <name evidence="2" type="ORF">PSACC_02568</name>
</gene>
<dbReference type="Proteomes" id="UP000240830">
    <property type="component" value="Unassembled WGS sequence"/>
</dbReference>
<protein>
    <submittedName>
        <fullName evidence="2">Uncharacterized protein</fullName>
    </submittedName>
</protein>